<keyword evidence="9" id="KW-1185">Reference proteome</keyword>
<comment type="caution">
    <text evidence="8">The sequence shown here is derived from an EMBL/GenBank/DDBJ whole genome shotgun (WGS) entry which is preliminary data.</text>
</comment>
<protein>
    <submittedName>
        <fullName evidence="8">Uncharacterized protein</fullName>
    </submittedName>
</protein>
<feature type="domain" description="Vps52 coiled-coil" evidence="6">
    <location>
        <begin position="160"/>
        <end position="328"/>
    </location>
</feature>
<keyword evidence="4" id="KW-0653">Protein transport</keyword>
<evidence type="ECO:0000256" key="4">
    <source>
        <dbReference type="ARBA" id="ARBA00022927"/>
    </source>
</evidence>
<gene>
    <name evidence="8" type="ORF">TEA_026700</name>
</gene>
<dbReference type="Pfam" id="PF04129">
    <property type="entry name" value="Vps52_CC"/>
    <property type="match status" value="1"/>
</dbReference>
<comment type="similarity">
    <text evidence="2">Belongs to the VPS52 family.</text>
</comment>
<proteinExistence type="inferred from homology"/>
<evidence type="ECO:0000313" key="8">
    <source>
        <dbReference type="EMBL" id="THG18867.1"/>
    </source>
</evidence>
<evidence type="ECO:0000259" key="6">
    <source>
        <dbReference type="Pfam" id="PF04129"/>
    </source>
</evidence>
<evidence type="ECO:0000313" key="9">
    <source>
        <dbReference type="Proteomes" id="UP000306102"/>
    </source>
</evidence>
<dbReference type="AlphaFoldDB" id="A0A4V3WQ45"/>
<organism evidence="8 9">
    <name type="scientific">Camellia sinensis var. sinensis</name>
    <name type="common">China tea</name>
    <dbReference type="NCBI Taxonomy" id="542762"/>
    <lineage>
        <taxon>Eukaryota</taxon>
        <taxon>Viridiplantae</taxon>
        <taxon>Streptophyta</taxon>
        <taxon>Embryophyta</taxon>
        <taxon>Tracheophyta</taxon>
        <taxon>Spermatophyta</taxon>
        <taxon>Magnoliopsida</taxon>
        <taxon>eudicotyledons</taxon>
        <taxon>Gunneridae</taxon>
        <taxon>Pentapetalae</taxon>
        <taxon>asterids</taxon>
        <taxon>Ericales</taxon>
        <taxon>Theaceae</taxon>
        <taxon>Camellia</taxon>
    </lineage>
</organism>
<dbReference type="PANTHER" id="PTHR14190">
    <property type="entry name" value="SUPPRESSOR OF ACTIN MUTATIONS 2/VACUOLAR PROTEIN SORTING 52"/>
    <property type="match status" value="1"/>
</dbReference>
<dbReference type="Pfam" id="PF20655">
    <property type="entry name" value="Vps52_C"/>
    <property type="match status" value="2"/>
</dbReference>
<sequence length="782" mass="89075">MSIGIPIEHLDLLNKMVEVATTKLGQSFGGTNDSQKSVFDLVDFAGDLTVEEDTNSKFGCPQSRLFMKFLDDLSIELLGNKTSYQEICFSWDPHLADICFWILELNHSGDISLEGLGQELEECKNDDVVANILSKGTKLREYTKGVENNLWQVELESIQDYIKESDNLLSLHDQIHDCDSILSQMETLLSGFQAEIGSISSDIKVLQEKSMDMGLKLKNRKVAESKLAKFVEDIIVPPRMIDIIVDGEVNDEYMRTLENLSKKLKFVEADVMVKTSKALRDVQPELERLRQKAVSKVFEFIVQKLYALRKPKTNIQILQQSVLLKYIFSIFIVASSSSGFVFFSIAPTSLFQAAASSFAVLQWEEKNFYSTEMRIASKICLFCQRSLQQSSSNGEPRLLEHGKEVYVEVRAAYIDTMNKVLSAHLRAYIQALEKLQLDIVTSSDMIGVEARSTGFFSRGRESLKNRSAVFALGERINILKEIDEPALIPHIAEASSHKYPYEVLFRSLHKLLMDTASSEYICPIAVIDEHFNSILPNCFDAIGLMLMIRIIHHHQVNIALWPRFKMVFDMHLSSLRNANVKTLWEDDVHPHYVVRRYAEFTASLIHLNVEYGDGQLELNLERLRMAADDLLVKLAKMFPKPKLQTVFLINNYDMTITVLKEELLVEHFSDLIKFVKTRAFEDPTSGSERPINSTVSEVEPLVKDFASRWKGAIELMHNDVITSFSNFLCGMEILRAALTQLLLYYTRLSDCIKRIVGGSTLNKDLVSISSIMYEIRKYSRTF</sequence>
<dbReference type="STRING" id="542762.A0A4V3WQ45"/>
<dbReference type="GO" id="GO:0005829">
    <property type="term" value="C:cytosol"/>
    <property type="evidence" value="ECO:0007669"/>
    <property type="project" value="GOC"/>
</dbReference>
<evidence type="ECO:0000256" key="3">
    <source>
        <dbReference type="ARBA" id="ARBA00022448"/>
    </source>
</evidence>
<feature type="domain" description="Vps52 C-terminal" evidence="7">
    <location>
        <begin position="415"/>
        <end position="521"/>
    </location>
</feature>
<dbReference type="GO" id="GO:0042147">
    <property type="term" value="P:retrograde transport, endosome to Golgi"/>
    <property type="evidence" value="ECO:0007669"/>
    <property type="project" value="TreeGrafter"/>
</dbReference>
<dbReference type="InterPro" id="IPR048361">
    <property type="entry name" value="Vps52_C"/>
</dbReference>
<evidence type="ECO:0000256" key="5">
    <source>
        <dbReference type="ARBA" id="ARBA00023034"/>
    </source>
</evidence>
<evidence type="ECO:0000256" key="2">
    <source>
        <dbReference type="ARBA" id="ARBA00008180"/>
    </source>
</evidence>
<dbReference type="EMBL" id="SDRB02002792">
    <property type="protein sequence ID" value="THG18867.1"/>
    <property type="molecule type" value="Genomic_DNA"/>
</dbReference>
<accession>A0A4V3WQ45</accession>
<evidence type="ECO:0000256" key="1">
    <source>
        <dbReference type="ARBA" id="ARBA00004601"/>
    </source>
</evidence>
<dbReference type="Proteomes" id="UP000306102">
    <property type="component" value="Unassembled WGS sequence"/>
</dbReference>
<feature type="domain" description="Vps52 C-terminal" evidence="7">
    <location>
        <begin position="524"/>
        <end position="662"/>
    </location>
</feature>
<dbReference type="GO" id="GO:0032456">
    <property type="term" value="P:endocytic recycling"/>
    <property type="evidence" value="ECO:0007669"/>
    <property type="project" value="TreeGrafter"/>
</dbReference>
<evidence type="ECO:0000259" key="7">
    <source>
        <dbReference type="Pfam" id="PF20655"/>
    </source>
</evidence>
<dbReference type="GO" id="GO:0015031">
    <property type="term" value="P:protein transport"/>
    <property type="evidence" value="ECO:0007669"/>
    <property type="project" value="UniProtKB-KW"/>
</dbReference>
<reference evidence="8 9" key="1">
    <citation type="journal article" date="2018" name="Proc. Natl. Acad. Sci. U.S.A.">
        <title>Draft genome sequence of Camellia sinensis var. sinensis provides insights into the evolution of the tea genome and tea quality.</title>
        <authorList>
            <person name="Wei C."/>
            <person name="Yang H."/>
            <person name="Wang S."/>
            <person name="Zhao J."/>
            <person name="Liu C."/>
            <person name="Gao L."/>
            <person name="Xia E."/>
            <person name="Lu Y."/>
            <person name="Tai Y."/>
            <person name="She G."/>
            <person name="Sun J."/>
            <person name="Cao H."/>
            <person name="Tong W."/>
            <person name="Gao Q."/>
            <person name="Li Y."/>
            <person name="Deng W."/>
            <person name="Jiang X."/>
            <person name="Wang W."/>
            <person name="Chen Q."/>
            <person name="Zhang S."/>
            <person name="Li H."/>
            <person name="Wu J."/>
            <person name="Wang P."/>
            <person name="Li P."/>
            <person name="Shi C."/>
            <person name="Zheng F."/>
            <person name="Jian J."/>
            <person name="Huang B."/>
            <person name="Shan D."/>
            <person name="Shi M."/>
            <person name="Fang C."/>
            <person name="Yue Y."/>
            <person name="Li F."/>
            <person name="Li D."/>
            <person name="Wei S."/>
            <person name="Han B."/>
            <person name="Jiang C."/>
            <person name="Yin Y."/>
            <person name="Xia T."/>
            <person name="Zhang Z."/>
            <person name="Bennetzen J.L."/>
            <person name="Zhao S."/>
            <person name="Wan X."/>
        </authorList>
    </citation>
    <scope>NUCLEOTIDE SEQUENCE [LARGE SCALE GENOMIC DNA]</scope>
    <source>
        <strain evidence="9">cv. Shuchazao</strain>
        <tissue evidence="8">Leaf</tissue>
    </source>
</reference>
<dbReference type="InterPro" id="IPR007258">
    <property type="entry name" value="Vps52"/>
</dbReference>
<keyword evidence="5" id="KW-0333">Golgi apparatus</keyword>
<dbReference type="GO" id="GO:0000938">
    <property type="term" value="C:GARP complex"/>
    <property type="evidence" value="ECO:0007669"/>
    <property type="project" value="TreeGrafter"/>
</dbReference>
<name>A0A4V3WQ45_CAMSN</name>
<dbReference type="GO" id="GO:0006896">
    <property type="term" value="P:Golgi to vacuole transport"/>
    <property type="evidence" value="ECO:0007669"/>
    <property type="project" value="TreeGrafter"/>
</dbReference>
<dbReference type="PANTHER" id="PTHR14190:SF7">
    <property type="entry name" value="VACUOLAR PROTEIN SORTING-ASSOCIATED PROTEIN 52 HOMOLOG"/>
    <property type="match status" value="1"/>
</dbReference>
<dbReference type="InterPro" id="IPR048319">
    <property type="entry name" value="Vps52_CC"/>
</dbReference>
<dbReference type="GO" id="GO:0019905">
    <property type="term" value="F:syntaxin binding"/>
    <property type="evidence" value="ECO:0007669"/>
    <property type="project" value="TreeGrafter"/>
</dbReference>
<comment type="subcellular location">
    <subcellularLocation>
        <location evidence="1">Golgi apparatus</location>
        <location evidence="1">trans-Golgi network</location>
    </subcellularLocation>
</comment>
<keyword evidence="3" id="KW-0813">Transport</keyword>